<dbReference type="GO" id="GO:0005524">
    <property type="term" value="F:ATP binding"/>
    <property type="evidence" value="ECO:0007669"/>
    <property type="project" value="UniProtKB-KW"/>
</dbReference>
<dbReference type="Proteomes" id="UP000799757">
    <property type="component" value="Unassembled WGS sequence"/>
</dbReference>
<evidence type="ECO:0000256" key="1">
    <source>
        <dbReference type="ARBA" id="ARBA00022741"/>
    </source>
</evidence>
<evidence type="ECO:0000256" key="3">
    <source>
        <dbReference type="ARBA" id="ARBA00022840"/>
    </source>
</evidence>
<evidence type="ECO:0000313" key="5">
    <source>
        <dbReference type="EMBL" id="KAF2788973.1"/>
    </source>
</evidence>
<organism evidence="5 6">
    <name type="scientific">Melanomma pulvis-pyrius CBS 109.77</name>
    <dbReference type="NCBI Taxonomy" id="1314802"/>
    <lineage>
        <taxon>Eukaryota</taxon>
        <taxon>Fungi</taxon>
        <taxon>Dikarya</taxon>
        <taxon>Ascomycota</taxon>
        <taxon>Pezizomycotina</taxon>
        <taxon>Dothideomycetes</taxon>
        <taxon>Pleosporomycetidae</taxon>
        <taxon>Pleosporales</taxon>
        <taxon>Melanommataceae</taxon>
        <taxon>Melanomma</taxon>
    </lineage>
</organism>
<dbReference type="InterPro" id="IPR027417">
    <property type="entry name" value="P-loop_NTPase"/>
</dbReference>
<dbReference type="Pfam" id="PF00176">
    <property type="entry name" value="SNF2-rel_dom"/>
    <property type="match status" value="1"/>
</dbReference>
<reference evidence="5" key="1">
    <citation type="journal article" date="2020" name="Stud. Mycol.">
        <title>101 Dothideomycetes genomes: a test case for predicting lifestyles and emergence of pathogens.</title>
        <authorList>
            <person name="Haridas S."/>
            <person name="Albert R."/>
            <person name="Binder M."/>
            <person name="Bloem J."/>
            <person name="Labutti K."/>
            <person name="Salamov A."/>
            <person name="Andreopoulos B."/>
            <person name="Baker S."/>
            <person name="Barry K."/>
            <person name="Bills G."/>
            <person name="Bluhm B."/>
            <person name="Cannon C."/>
            <person name="Castanera R."/>
            <person name="Culley D."/>
            <person name="Daum C."/>
            <person name="Ezra D."/>
            <person name="Gonzalez J."/>
            <person name="Henrissat B."/>
            <person name="Kuo A."/>
            <person name="Liang C."/>
            <person name="Lipzen A."/>
            <person name="Lutzoni F."/>
            <person name="Magnuson J."/>
            <person name="Mondo S."/>
            <person name="Nolan M."/>
            <person name="Ohm R."/>
            <person name="Pangilinan J."/>
            <person name="Park H.-J."/>
            <person name="Ramirez L."/>
            <person name="Alfaro M."/>
            <person name="Sun H."/>
            <person name="Tritt A."/>
            <person name="Yoshinaga Y."/>
            <person name="Zwiers L.-H."/>
            <person name="Turgeon B."/>
            <person name="Goodwin S."/>
            <person name="Spatafora J."/>
            <person name="Crous P."/>
            <person name="Grigoriev I."/>
        </authorList>
    </citation>
    <scope>NUCLEOTIDE SEQUENCE</scope>
    <source>
        <strain evidence="5">CBS 109.77</strain>
    </source>
</reference>
<dbReference type="GO" id="GO:0008094">
    <property type="term" value="F:ATP-dependent activity, acting on DNA"/>
    <property type="evidence" value="ECO:0007669"/>
    <property type="project" value="TreeGrafter"/>
</dbReference>
<dbReference type="GO" id="GO:0006281">
    <property type="term" value="P:DNA repair"/>
    <property type="evidence" value="ECO:0007669"/>
    <property type="project" value="TreeGrafter"/>
</dbReference>
<evidence type="ECO:0000256" key="2">
    <source>
        <dbReference type="ARBA" id="ARBA00022801"/>
    </source>
</evidence>
<keyword evidence="3" id="KW-0067">ATP-binding</keyword>
<dbReference type="AlphaFoldDB" id="A0A6A6WYL0"/>
<dbReference type="PANTHER" id="PTHR45626">
    <property type="entry name" value="TRANSCRIPTION TERMINATION FACTOR 2-RELATED"/>
    <property type="match status" value="1"/>
</dbReference>
<dbReference type="SUPFAM" id="SSF52540">
    <property type="entry name" value="P-loop containing nucleoside triphosphate hydrolases"/>
    <property type="match status" value="1"/>
</dbReference>
<feature type="domain" description="SNF2 N-terminal" evidence="4">
    <location>
        <begin position="3"/>
        <end position="134"/>
    </location>
</feature>
<dbReference type="GO" id="GO:0016787">
    <property type="term" value="F:hydrolase activity"/>
    <property type="evidence" value="ECO:0007669"/>
    <property type="project" value="UniProtKB-KW"/>
</dbReference>
<dbReference type="Gene3D" id="3.40.50.10810">
    <property type="entry name" value="Tandem AAA-ATPase domain"/>
    <property type="match status" value="1"/>
</dbReference>
<sequence length="171" mass="19535">MKKTSTAKAISFLQATKRWAVTGTPIQNDLADFFGLFRFLQFHPYDDPSTFNSHVLELWKHRPVEEAAERFKRLLSCVMIRRQKTTAAIELPQRNDKIVRIPFNSDERAYYCSIEHSEIDSLKADGRTNSGEADLSLTAIHTTDQQIAHGVQPRASVTGTNLRFGSHHHHF</sequence>
<dbReference type="GO" id="GO:0005634">
    <property type="term" value="C:nucleus"/>
    <property type="evidence" value="ECO:0007669"/>
    <property type="project" value="TreeGrafter"/>
</dbReference>
<dbReference type="InterPro" id="IPR000330">
    <property type="entry name" value="SNF2_N"/>
</dbReference>
<protein>
    <recommendedName>
        <fullName evidence="4">SNF2 N-terminal domain-containing protein</fullName>
    </recommendedName>
</protein>
<gene>
    <name evidence="5" type="ORF">K505DRAFT_393486</name>
</gene>
<evidence type="ECO:0000313" key="6">
    <source>
        <dbReference type="Proteomes" id="UP000799757"/>
    </source>
</evidence>
<dbReference type="OrthoDB" id="448448at2759"/>
<proteinExistence type="predicted"/>
<dbReference type="InterPro" id="IPR050628">
    <property type="entry name" value="SNF2_RAD54_helicase_TF"/>
</dbReference>
<name>A0A6A6WYL0_9PLEO</name>
<keyword evidence="6" id="KW-1185">Reference proteome</keyword>
<dbReference type="InterPro" id="IPR038718">
    <property type="entry name" value="SNF2-like_sf"/>
</dbReference>
<dbReference type="EMBL" id="MU002172">
    <property type="protein sequence ID" value="KAF2788973.1"/>
    <property type="molecule type" value="Genomic_DNA"/>
</dbReference>
<accession>A0A6A6WYL0</accession>
<evidence type="ECO:0000259" key="4">
    <source>
        <dbReference type="Pfam" id="PF00176"/>
    </source>
</evidence>
<keyword evidence="1" id="KW-0547">Nucleotide-binding</keyword>
<keyword evidence="2" id="KW-0378">Hydrolase</keyword>